<evidence type="ECO:0000313" key="4">
    <source>
        <dbReference type="Ensembl" id="ENSMZEP00005015081.1"/>
    </source>
</evidence>
<dbReference type="AlphaFoldDB" id="A0A3P9BZL7"/>
<feature type="compositionally biased region" description="Acidic residues" evidence="3">
    <location>
        <begin position="151"/>
        <end position="160"/>
    </location>
</feature>
<feature type="compositionally biased region" description="Low complexity" evidence="3">
    <location>
        <begin position="172"/>
        <end position="193"/>
    </location>
</feature>
<feature type="compositionally biased region" description="Polar residues" evidence="3">
    <location>
        <begin position="557"/>
        <end position="572"/>
    </location>
</feature>
<reference evidence="4" key="2">
    <citation type="submission" date="2025-08" db="UniProtKB">
        <authorList>
            <consortium name="Ensembl"/>
        </authorList>
    </citation>
    <scope>IDENTIFICATION</scope>
</reference>
<feature type="compositionally biased region" description="Low complexity" evidence="3">
    <location>
        <begin position="371"/>
        <end position="391"/>
    </location>
</feature>
<evidence type="ECO:0000313" key="5">
    <source>
        <dbReference type="Proteomes" id="UP000265160"/>
    </source>
</evidence>
<dbReference type="PANTHER" id="PTHR22406:SF5">
    <property type="entry name" value="SLAIN MOTIF-CONTAINING PROTEIN-LIKE"/>
    <property type="match status" value="1"/>
</dbReference>
<dbReference type="GO" id="GO:0031116">
    <property type="term" value="P:positive regulation of microtubule polymerization"/>
    <property type="evidence" value="ECO:0007669"/>
    <property type="project" value="TreeGrafter"/>
</dbReference>
<feature type="region of interest" description="Disordered" evidence="3">
    <location>
        <begin position="499"/>
        <end position="590"/>
    </location>
</feature>
<reference evidence="4 5" key="1">
    <citation type="journal article" date="2014" name="Nature">
        <title>The genomic substrate for adaptive radiation in African cichlid fish.</title>
        <authorList>
            <person name="Brawand D."/>
            <person name="Wagner C.E."/>
            <person name="Li Y.I."/>
            <person name="Malinsky M."/>
            <person name="Keller I."/>
            <person name="Fan S."/>
            <person name="Simakov O."/>
            <person name="Ng A.Y."/>
            <person name="Lim Z.W."/>
            <person name="Bezault E."/>
            <person name="Turner-Maier J."/>
            <person name="Johnson J."/>
            <person name="Alcazar R."/>
            <person name="Noh H.J."/>
            <person name="Russell P."/>
            <person name="Aken B."/>
            <person name="Alfoldi J."/>
            <person name="Amemiya C."/>
            <person name="Azzouzi N."/>
            <person name="Baroiller J.F."/>
            <person name="Barloy-Hubler F."/>
            <person name="Berlin A."/>
            <person name="Bloomquist R."/>
            <person name="Carleton K.L."/>
            <person name="Conte M.A."/>
            <person name="D'Cotta H."/>
            <person name="Eshel O."/>
            <person name="Gaffney L."/>
            <person name="Galibert F."/>
            <person name="Gante H.F."/>
            <person name="Gnerre S."/>
            <person name="Greuter L."/>
            <person name="Guyon R."/>
            <person name="Haddad N.S."/>
            <person name="Haerty W."/>
            <person name="Harris R.M."/>
            <person name="Hofmann H.A."/>
            <person name="Hourlier T."/>
            <person name="Hulata G."/>
            <person name="Jaffe D.B."/>
            <person name="Lara M."/>
            <person name="Lee A.P."/>
            <person name="MacCallum I."/>
            <person name="Mwaiko S."/>
            <person name="Nikaido M."/>
            <person name="Nishihara H."/>
            <person name="Ozouf-Costaz C."/>
            <person name="Penman D.J."/>
            <person name="Przybylski D."/>
            <person name="Rakotomanga M."/>
            <person name="Renn S.C.P."/>
            <person name="Ribeiro F.J."/>
            <person name="Ron M."/>
            <person name="Salzburger W."/>
            <person name="Sanchez-Pulido L."/>
            <person name="Santos M.E."/>
            <person name="Searle S."/>
            <person name="Sharpe T."/>
            <person name="Swofford R."/>
            <person name="Tan F.J."/>
            <person name="Williams L."/>
            <person name="Young S."/>
            <person name="Yin S."/>
            <person name="Okada N."/>
            <person name="Kocher T.D."/>
            <person name="Miska E.A."/>
            <person name="Lander E.S."/>
            <person name="Venkatesh B."/>
            <person name="Fernald R.D."/>
            <person name="Meyer A."/>
            <person name="Ponting C.P."/>
            <person name="Streelman J.T."/>
            <person name="Lindblad-Toh K."/>
            <person name="Seehausen O."/>
            <person name="Di Palma F."/>
        </authorList>
    </citation>
    <scope>NUCLEOTIDE SEQUENCE</scope>
</reference>
<keyword evidence="5" id="KW-1185">Reference proteome</keyword>
<feature type="region of interest" description="Disordered" evidence="3">
    <location>
        <begin position="370"/>
        <end position="461"/>
    </location>
</feature>
<reference evidence="4" key="3">
    <citation type="submission" date="2025-09" db="UniProtKB">
        <authorList>
            <consortium name="Ensembl"/>
        </authorList>
    </citation>
    <scope>IDENTIFICATION</scope>
</reference>
<dbReference type="InterPro" id="IPR026179">
    <property type="entry name" value="Slain"/>
</dbReference>
<keyword evidence="2" id="KW-0175">Coiled coil</keyword>
<evidence type="ECO:0000256" key="3">
    <source>
        <dbReference type="SAM" id="MobiDB-lite"/>
    </source>
</evidence>
<feature type="region of interest" description="Disordered" evidence="3">
    <location>
        <begin position="116"/>
        <end position="208"/>
    </location>
</feature>
<dbReference type="Ensembl" id="ENSMZET00005015570.1">
    <property type="protein sequence ID" value="ENSMZEP00005015081.1"/>
    <property type="gene ID" value="ENSMZEG00005011316.1"/>
</dbReference>
<dbReference type="GO" id="GO:0035371">
    <property type="term" value="C:microtubule plus-end"/>
    <property type="evidence" value="ECO:0007669"/>
    <property type="project" value="TreeGrafter"/>
</dbReference>
<organism evidence="4 5">
    <name type="scientific">Maylandia zebra</name>
    <name type="common">zebra mbuna</name>
    <dbReference type="NCBI Taxonomy" id="106582"/>
    <lineage>
        <taxon>Eukaryota</taxon>
        <taxon>Metazoa</taxon>
        <taxon>Chordata</taxon>
        <taxon>Craniata</taxon>
        <taxon>Vertebrata</taxon>
        <taxon>Euteleostomi</taxon>
        <taxon>Actinopterygii</taxon>
        <taxon>Neopterygii</taxon>
        <taxon>Teleostei</taxon>
        <taxon>Neoteleostei</taxon>
        <taxon>Acanthomorphata</taxon>
        <taxon>Ovalentaria</taxon>
        <taxon>Cichlomorphae</taxon>
        <taxon>Cichliformes</taxon>
        <taxon>Cichlidae</taxon>
        <taxon>African cichlids</taxon>
        <taxon>Pseudocrenilabrinae</taxon>
        <taxon>Haplochromini</taxon>
        <taxon>Maylandia</taxon>
        <taxon>Maylandia zebra complex</taxon>
    </lineage>
</organism>
<feature type="compositionally biased region" description="Polar residues" evidence="3">
    <location>
        <begin position="433"/>
        <end position="444"/>
    </location>
</feature>
<dbReference type="GeneTree" id="ENSGT00390000017860"/>
<protein>
    <submittedName>
        <fullName evidence="4">Zgc:66447</fullName>
    </submittedName>
</protein>
<dbReference type="Pfam" id="PF15301">
    <property type="entry name" value="SLAIN"/>
    <property type="match status" value="2"/>
</dbReference>
<dbReference type="GO" id="GO:0031122">
    <property type="term" value="P:cytoplasmic microtubule organization"/>
    <property type="evidence" value="ECO:0007669"/>
    <property type="project" value="TreeGrafter"/>
</dbReference>
<evidence type="ECO:0000256" key="2">
    <source>
        <dbReference type="ARBA" id="ARBA00023054"/>
    </source>
</evidence>
<proteinExistence type="inferred from homology"/>
<comment type="similarity">
    <text evidence="1">Belongs to the SLAIN motif-containing family.</text>
</comment>
<feature type="compositionally biased region" description="Basic and acidic residues" evidence="3">
    <location>
        <begin position="580"/>
        <end position="590"/>
    </location>
</feature>
<sequence>MLTECFSYQSSSMVVPDSASVVPQPDNGSPTGLTENSELGCEVAGEGGQDLAGVELEEVRKLQELVRRLEVQNETLRNRGSKTVIHRGANSNLTAAVNINKRLACEEVTNSHLRLEHSSSQLDSRDLMLSPPQDSSSGEEMSPLPVASRLEEEDDEEEEDRGLCGGFLKLTSSNGAAQSQGQSQTPESPSQESYESETLAESDSGVDQTALDEVDVLDLDDECADIEDEESWLYVSPKKQVADPGPDSPLKWCRQVLDHRSPETEMACRTLISRLDQTSRWRNMYSSPSEAGSAGSGLISPGYHKSTNKSLLTCGSSGATSMPSALSSQSSIDSELSTSDDSISMGYKLQDLTDVQIMARLQEESLRQDCASSSASASRRSSTASLQSLRRGGTYSDQEFDTYSLEDEEDDFSMPQRRHRFTPSPLGSPRCLSPSTSNHGQEYSSHLRAPRTKGPRRSLQGPSAELLKFAKSEGMVCSRLRSSGQSPLSLRTPVKAVTPVGSLAGGRQTSRGLPVVQGQQAGGSRRVQSPGSANGGSYVPGRASVGTGRPGVGRGQAASSASTRSKLSQPQRRSLGMAKISDESWKDGCY</sequence>
<dbReference type="Proteomes" id="UP000265160">
    <property type="component" value="LG2"/>
</dbReference>
<feature type="region of interest" description="Disordered" evidence="3">
    <location>
        <begin position="317"/>
        <end position="340"/>
    </location>
</feature>
<feature type="compositionally biased region" description="Low complexity" evidence="3">
    <location>
        <begin position="324"/>
        <end position="340"/>
    </location>
</feature>
<name>A0A3P9BZL7_9CICH</name>
<feature type="compositionally biased region" description="Acidic residues" evidence="3">
    <location>
        <begin position="398"/>
        <end position="412"/>
    </location>
</feature>
<accession>A0A3P9BZL7</accession>
<dbReference type="PANTHER" id="PTHR22406">
    <property type="entry name" value="NASCENT POLYPEPTIDE-ASSOCIATED COMPLEX SUBUNIT ALPHA, MUSCLE-SPECIFIC FORM"/>
    <property type="match status" value="1"/>
</dbReference>
<evidence type="ECO:0000256" key="1">
    <source>
        <dbReference type="ARBA" id="ARBA00006652"/>
    </source>
</evidence>
<dbReference type="GO" id="GO:0007020">
    <property type="term" value="P:microtubule nucleation"/>
    <property type="evidence" value="ECO:0007669"/>
    <property type="project" value="TreeGrafter"/>
</dbReference>